<dbReference type="PANTHER" id="PTHR46623">
    <property type="entry name" value="CARBOXYMETHYLENEBUTENOLIDASE-RELATED"/>
    <property type="match status" value="1"/>
</dbReference>
<name>A0ABP8RYZ1_9PSEU</name>
<dbReference type="InterPro" id="IPR051049">
    <property type="entry name" value="Dienelactone_hydrolase-like"/>
</dbReference>
<proteinExistence type="predicted"/>
<dbReference type="SUPFAM" id="SSF53474">
    <property type="entry name" value="alpha/beta-Hydrolases"/>
    <property type="match status" value="1"/>
</dbReference>
<evidence type="ECO:0000313" key="3">
    <source>
        <dbReference type="Proteomes" id="UP001501598"/>
    </source>
</evidence>
<comment type="caution">
    <text evidence="2">The sequence shown here is derived from an EMBL/GenBank/DDBJ whole genome shotgun (WGS) entry which is preliminary data.</text>
</comment>
<keyword evidence="3" id="KW-1185">Reference proteome</keyword>
<evidence type="ECO:0000313" key="2">
    <source>
        <dbReference type="EMBL" id="GAA4553271.1"/>
    </source>
</evidence>
<keyword evidence="2" id="KW-0378">Hydrolase</keyword>
<evidence type="ECO:0000259" key="1">
    <source>
        <dbReference type="Pfam" id="PF01738"/>
    </source>
</evidence>
<dbReference type="Pfam" id="PF01738">
    <property type="entry name" value="DLH"/>
    <property type="match status" value="1"/>
</dbReference>
<feature type="domain" description="Dienelactone hydrolase" evidence="1">
    <location>
        <begin position="23"/>
        <end position="241"/>
    </location>
</feature>
<dbReference type="PANTHER" id="PTHR46623:SF6">
    <property type="entry name" value="ALPHA_BETA-HYDROLASES SUPERFAMILY PROTEIN"/>
    <property type="match status" value="1"/>
</dbReference>
<dbReference type="InterPro" id="IPR002925">
    <property type="entry name" value="Dienelactn_hydro"/>
</dbReference>
<dbReference type="EMBL" id="BAABGT010000075">
    <property type="protein sequence ID" value="GAA4553271.1"/>
    <property type="molecule type" value="Genomic_DNA"/>
</dbReference>
<reference evidence="3" key="1">
    <citation type="journal article" date="2019" name="Int. J. Syst. Evol. Microbiol.">
        <title>The Global Catalogue of Microorganisms (GCM) 10K type strain sequencing project: providing services to taxonomists for standard genome sequencing and annotation.</title>
        <authorList>
            <consortium name="The Broad Institute Genomics Platform"/>
            <consortium name="The Broad Institute Genome Sequencing Center for Infectious Disease"/>
            <person name="Wu L."/>
            <person name="Ma J."/>
        </authorList>
    </citation>
    <scope>NUCLEOTIDE SEQUENCE [LARGE SCALE GENOMIC DNA]</scope>
    <source>
        <strain evidence="3">JCM 17906</strain>
    </source>
</reference>
<sequence length="243" mass="25300">MTTGIPLDLSARAASAGGSARLGGYLAVPDGPGPWPGMVLVHEAFGLDAEMRGHADRLARMGFLTLAPDLYSAGGARRCLVSTFRALFSGRGRAFADIEAARAELAERPDCTGRIGVIGFCMGGGFALLTAARGFDASSVNYGQLPRDLDATLAGACPIVASYGGRDVSLRGAAGTLEAALTRANVPHDVVEYPTASHAFLNETDNAPPLMRPLVRIAGFGPAPEAAADAWHRIEHFLTTHLT</sequence>
<dbReference type="Proteomes" id="UP001501598">
    <property type="component" value="Unassembled WGS sequence"/>
</dbReference>
<dbReference type="InterPro" id="IPR029058">
    <property type="entry name" value="AB_hydrolase_fold"/>
</dbReference>
<dbReference type="GO" id="GO:0016787">
    <property type="term" value="F:hydrolase activity"/>
    <property type="evidence" value="ECO:0007669"/>
    <property type="project" value="UniProtKB-KW"/>
</dbReference>
<accession>A0ABP8RYZ1</accession>
<protein>
    <submittedName>
        <fullName evidence="2">Dienelactone hydrolase family protein</fullName>
    </submittedName>
</protein>
<organism evidence="2 3">
    <name type="scientific">Pseudonocardia xishanensis</name>
    <dbReference type="NCBI Taxonomy" id="630995"/>
    <lineage>
        <taxon>Bacteria</taxon>
        <taxon>Bacillati</taxon>
        <taxon>Actinomycetota</taxon>
        <taxon>Actinomycetes</taxon>
        <taxon>Pseudonocardiales</taxon>
        <taxon>Pseudonocardiaceae</taxon>
        <taxon>Pseudonocardia</taxon>
    </lineage>
</organism>
<gene>
    <name evidence="2" type="ORF">GCM10023175_48810</name>
</gene>
<dbReference type="Gene3D" id="3.40.50.1820">
    <property type="entry name" value="alpha/beta hydrolase"/>
    <property type="match status" value="1"/>
</dbReference>